<protein>
    <recommendedName>
        <fullName evidence="1">EVE domain-containing protein</fullName>
    </recommendedName>
</protein>
<evidence type="ECO:0000259" key="1">
    <source>
        <dbReference type="Pfam" id="PF01878"/>
    </source>
</evidence>
<accession>A0A7S3AZR5</accession>
<dbReference type="InterPro" id="IPR015947">
    <property type="entry name" value="PUA-like_sf"/>
</dbReference>
<dbReference type="Pfam" id="PF01878">
    <property type="entry name" value="EVE"/>
    <property type="match status" value="1"/>
</dbReference>
<organism evidence="2">
    <name type="scientific">Haptolina ericina</name>
    <dbReference type="NCBI Taxonomy" id="156174"/>
    <lineage>
        <taxon>Eukaryota</taxon>
        <taxon>Haptista</taxon>
        <taxon>Haptophyta</taxon>
        <taxon>Prymnesiophyceae</taxon>
        <taxon>Prymnesiales</taxon>
        <taxon>Prymnesiaceae</taxon>
        <taxon>Haptolina</taxon>
    </lineage>
</organism>
<sequence length="163" mass="18139">MPPRKRKAEEMERRCWLVKSEPSDYSITAMEKEGTTVWDGVRNVVARRNLREMSLGDQVLFYHSSCKEVGVVGLVEVVKPAYPDPADEAWSVVDLAFRAKWDLVSLPLLKSHSAANGTLAGFSLFSQPRLSVHTVSSEHFAFICSLSSVCDGAARDAPVRSRR</sequence>
<dbReference type="AlphaFoldDB" id="A0A7S3AZR5"/>
<feature type="domain" description="EVE" evidence="1">
    <location>
        <begin position="15"/>
        <end position="145"/>
    </location>
</feature>
<evidence type="ECO:0000313" key="2">
    <source>
        <dbReference type="EMBL" id="CAE0118756.1"/>
    </source>
</evidence>
<dbReference type="Gene3D" id="3.10.590.10">
    <property type="entry name" value="ph1033 like domains"/>
    <property type="match status" value="1"/>
</dbReference>
<dbReference type="GO" id="GO:0005634">
    <property type="term" value="C:nucleus"/>
    <property type="evidence" value="ECO:0007669"/>
    <property type="project" value="TreeGrafter"/>
</dbReference>
<gene>
    <name evidence="2" type="ORF">HERI1096_LOCUS19455</name>
</gene>
<reference evidence="2" key="1">
    <citation type="submission" date="2021-01" db="EMBL/GenBank/DDBJ databases">
        <authorList>
            <person name="Corre E."/>
            <person name="Pelletier E."/>
            <person name="Niang G."/>
            <person name="Scheremetjew M."/>
            <person name="Finn R."/>
            <person name="Kale V."/>
            <person name="Holt S."/>
            <person name="Cochrane G."/>
            <person name="Meng A."/>
            <person name="Brown T."/>
            <person name="Cohen L."/>
        </authorList>
    </citation>
    <scope>NUCLEOTIDE SEQUENCE</scope>
    <source>
        <strain evidence="2">CCMP281</strain>
    </source>
</reference>
<dbReference type="EMBL" id="HBHX01035084">
    <property type="protein sequence ID" value="CAE0118756.1"/>
    <property type="molecule type" value="Transcribed_RNA"/>
</dbReference>
<name>A0A7S3AZR5_9EUKA</name>
<proteinExistence type="predicted"/>
<dbReference type="InterPro" id="IPR052181">
    <property type="entry name" value="5hmC_binding"/>
</dbReference>
<dbReference type="SUPFAM" id="SSF88697">
    <property type="entry name" value="PUA domain-like"/>
    <property type="match status" value="1"/>
</dbReference>
<dbReference type="InterPro" id="IPR002740">
    <property type="entry name" value="EVE_domain"/>
</dbReference>
<dbReference type="PANTHER" id="PTHR14087:SF7">
    <property type="entry name" value="THYMOCYTE NUCLEAR PROTEIN 1"/>
    <property type="match status" value="1"/>
</dbReference>
<dbReference type="PANTHER" id="PTHR14087">
    <property type="entry name" value="THYMOCYTE NUCLEAR PROTEIN 1"/>
    <property type="match status" value="1"/>
</dbReference>